<dbReference type="Pfam" id="PF07859">
    <property type="entry name" value="Abhydrolase_3"/>
    <property type="match status" value="1"/>
</dbReference>
<proteinExistence type="inferred from homology"/>
<dbReference type="Gene3D" id="3.40.50.1820">
    <property type="entry name" value="alpha/beta hydrolase"/>
    <property type="match status" value="1"/>
</dbReference>
<keyword evidence="5" id="KW-1185">Reference proteome</keyword>
<comment type="similarity">
    <text evidence="1">Belongs to the 'GDXG' lipolytic enzyme family.</text>
</comment>
<dbReference type="PANTHER" id="PTHR48081:SF30">
    <property type="entry name" value="ACETYL-HYDROLASE LIPR-RELATED"/>
    <property type="match status" value="1"/>
</dbReference>
<gene>
    <name evidence="4" type="ORF">CL55_00008680</name>
</gene>
<organism evidence="4 5">
    <name type="scientific">Polynucleobacter duraquae</name>
    <dbReference type="NCBI Taxonomy" id="1835254"/>
    <lineage>
        <taxon>Bacteria</taxon>
        <taxon>Pseudomonadati</taxon>
        <taxon>Pseudomonadota</taxon>
        <taxon>Betaproteobacteria</taxon>
        <taxon>Burkholderiales</taxon>
        <taxon>Burkholderiaceae</taxon>
        <taxon>Polynucleobacter</taxon>
    </lineage>
</organism>
<dbReference type="RefSeq" id="WP_052728756.1">
    <property type="nucleotide sequence ID" value="NZ_CP007501.1"/>
</dbReference>
<dbReference type="SUPFAM" id="SSF53474">
    <property type="entry name" value="alpha/beta-Hydrolases"/>
    <property type="match status" value="1"/>
</dbReference>
<dbReference type="InterPro" id="IPR002168">
    <property type="entry name" value="Lipase_GDXG_HIS_AS"/>
</dbReference>
<dbReference type="GO" id="GO:0004806">
    <property type="term" value="F:triacylglycerol lipase activity"/>
    <property type="evidence" value="ECO:0007669"/>
    <property type="project" value="TreeGrafter"/>
</dbReference>
<dbReference type="InterPro" id="IPR013094">
    <property type="entry name" value="AB_hydrolase_3"/>
</dbReference>
<evidence type="ECO:0000313" key="5">
    <source>
        <dbReference type="Proteomes" id="UP000061135"/>
    </source>
</evidence>
<dbReference type="Proteomes" id="UP000061135">
    <property type="component" value="Chromosome"/>
</dbReference>
<protein>
    <submittedName>
        <fullName evidence="4">Esterase/lipase</fullName>
    </submittedName>
</protein>
<dbReference type="InterPro" id="IPR050300">
    <property type="entry name" value="GDXG_lipolytic_enzyme"/>
</dbReference>
<reference evidence="4 5" key="1">
    <citation type="submission" date="2014-03" db="EMBL/GenBank/DDBJ databases">
        <title>Genome of Polynucleobacter strain MWH-MoK4.</title>
        <authorList>
            <person name="Hahn M.W."/>
        </authorList>
    </citation>
    <scope>NUCLEOTIDE SEQUENCE [LARGE SCALE GENOMIC DNA]</scope>
    <source>
        <strain evidence="4 5">MWH-MoK4</strain>
    </source>
</reference>
<dbReference type="AlphaFoldDB" id="A0A0E3ZJR1"/>
<evidence type="ECO:0000256" key="2">
    <source>
        <dbReference type="ARBA" id="ARBA00022801"/>
    </source>
</evidence>
<dbReference type="PROSITE" id="PS01173">
    <property type="entry name" value="LIPASE_GDXG_HIS"/>
    <property type="match status" value="1"/>
</dbReference>
<dbReference type="PATRIC" id="fig|576611.7.peg.882"/>
<dbReference type="KEGG" id="pdq:CL55_00008680"/>
<dbReference type="HOGENOM" id="CLU_012494_13_1_4"/>
<dbReference type="InterPro" id="IPR029058">
    <property type="entry name" value="AB_hydrolase_fold"/>
</dbReference>
<keyword evidence="2" id="KW-0378">Hydrolase</keyword>
<feature type="domain" description="Alpha/beta hydrolase fold-3" evidence="3">
    <location>
        <begin position="82"/>
        <end position="281"/>
    </location>
</feature>
<dbReference type="OrthoDB" id="9794445at2"/>
<name>A0A0E3ZJR1_9BURK</name>
<dbReference type="EMBL" id="CP007501">
    <property type="protein sequence ID" value="AKD25201.1"/>
    <property type="molecule type" value="Genomic_DNA"/>
</dbReference>
<accession>A0A0E3ZJR1</accession>
<evidence type="ECO:0000259" key="3">
    <source>
        <dbReference type="Pfam" id="PF07859"/>
    </source>
</evidence>
<dbReference type="STRING" id="1835254.CL55_00008680"/>
<evidence type="ECO:0000256" key="1">
    <source>
        <dbReference type="ARBA" id="ARBA00010515"/>
    </source>
</evidence>
<sequence>MEINPPNNLIENISSFCLRLLIKLVFKKLIRPPQSVKTQRFILGMITPLLFGIKGVKREFLGLKNFSVEILNPPNKKNDKVILYIHGGAFCLGSPKTHRSITTRLAMLTGYSIWTPDYKLAPEYKYPEGLSNVLDCYLKLLELGFTANQIIIGGDSAGGSLALALTLKLKKLGLLLPNKIFLISPVTDFEVRSSITELGEEIDPMISMALMKQAFDWYEYDSKDIFHSPLSQDLNGFPPLLIQVGSEEILLADSLRLAEVAEKFKVNTTLQIYKERWHVFHLQATYLQSARSAINEIALFCKF</sequence>
<evidence type="ECO:0000313" key="4">
    <source>
        <dbReference type="EMBL" id="AKD25201.1"/>
    </source>
</evidence>
<dbReference type="PANTHER" id="PTHR48081">
    <property type="entry name" value="AB HYDROLASE SUPERFAMILY PROTEIN C4A8.06C"/>
    <property type="match status" value="1"/>
</dbReference>